<dbReference type="AlphaFoldDB" id="A0AAY5KRE0"/>
<evidence type="ECO:0000256" key="4">
    <source>
        <dbReference type="ARBA" id="ARBA00022771"/>
    </source>
</evidence>
<evidence type="ECO:0000256" key="5">
    <source>
        <dbReference type="ARBA" id="ARBA00022833"/>
    </source>
</evidence>
<evidence type="ECO:0000256" key="8">
    <source>
        <dbReference type="ARBA" id="ARBA00023242"/>
    </source>
</evidence>
<feature type="domain" description="C2H2-type" evidence="11">
    <location>
        <begin position="149"/>
        <end position="176"/>
    </location>
</feature>
<dbReference type="PANTHER" id="PTHR47772:SF13">
    <property type="entry name" value="GASTRULA ZINC FINGER PROTEIN XLCGF49.1-LIKE-RELATED"/>
    <property type="match status" value="1"/>
</dbReference>
<keyword evidence="2" id="KW-0479">Metal-binding</keyword>
<dbReference type="GO" id="GO:0005634">
    <property type="term" value="C:nucleus"/>
    <property type="evidence" value="ECO:0007669"/>
    <property type="project" value="UniProtKB-SubCell"/>
</dbReference>
<sequence>MDVGFQENLADEDNSDSSFKVNSSTERRTEHGGVVFACEENESSSERQWIQCSADSLSRPPLTLQMPPEKMLSQSGPLELKHLATNSEGEVHNSPYQSTSPHLALKGADVIPVGNTSRTKHQCLLCFKCFPCASKLQRHNLVHTGLRPFQCLACGKTFRQATHLKVHERTHIKWNPFRPASRLGNRIKMRRQQHLQYPKVRVQVPADNSMKKEQFLSEGITESQQVQENVEATFTPAMVLYNECACYW</sequence>
<dbReference type="PROSITE" id="PS50157">
    <property type="entry name" value="ZINC_FINGER_C2H2_2"/>
    <property type="match status" value="2"/>
</dbReference>
<evidence type="ECO:0000256" key="10">
    <source>
        <dbReference type="SAM" id="MobiDB-lite"/>
    </source>
</evidence>
<keyword evidence="13" id="KW-1185">Reference proteome</keyword>
<evidence type="ECO:0000259" key="11">
    <source>
        <dbReference type="PROSITE" id="PS50157"/>
    </source>
</evidence>
<dbReference type="GeneTree" id="ENSGT01120000274020"/>
<comment type="subcellular location">
    <subcellularLocation>
        <location evidence="1">Nucleus</location>
    </subcellularLocation>
</comment>
<keyword evidence="8" id="KW-0539">Nucleus</keyword>
<evidence type="ECO:0000313" key="12">
    <source>
        <dbReference type="Ensembl" id="ENSELUP00000091723.1"/>
    </source>
</evidence>
<dbReference type="GO" id="GO:0008270">
    <property type="term" value="F:zinc ion binding"/>
    <property type="evidence" value="ECO:0007669"/>
    <property type="project" value="UniProtKB-KW"/>
</dbReference>
<evidence type="ECO:0000313" key="13">
    <source>
        <dbReference type="Proteomes" id="UP000265140"/>
    </source>
</evidence>
<evidence type="ECO:0000256" key="7">
    <source>
        <dbReference type="ARBA" id="ARBA00023163"/>
    </source>
</evidence>
<evidence type="ECO:0000256" key="3">
    <source>
        <dbReference type="ARBA" id="ARBA00022737"/>
    </source>
</evidence>
<feature type="domain" description="C2H2-type" evidence="11">
    <location>
        <begin position="121"/>
        <end position="148"/>
    </location>
</feature>
<keyword evidence="3" id="KW-0677">Repeat</keyword>
<dbReference type="PANTHER" id="PTHR47772">
    <property type="entry name" value="ZINC FINGER PROTEIN 200"/>
    <property type="match status" value="1"/>
</dbReference>
<dbReference type="Gene3D" id="3.30.160.60">
    <property type="entry name" value="Classic Zinc Finger"/>
    <property type="match status" value="2"/>
</dbReference>
<keyword evidence="6" id="KW-0805">Transcription regulation</keyword>
<dbReference type="Proteomes" id="UP000265140">
    <property type="component" value="Chromosome 15"/>
</dbReference>
<dbReference type="SMART" id="SM00355">
    <property type="entry name" value="ZnF_C2H2"/>
    <property type="match status" value="2"/>
</dbReference>
<reference evidence="12" key="2">
    <citation type="submission" date="2025-08" db="UniProtKB">
        <authorList>
            <consortium name="Ensembl"/>
        </authorList>
    </citation>
    <scope>IDENTIFICATION</scope>
</reference>
<feature type="region of interest" description="Disordered" evidence="10">
    <location>
        <begin position="1"/>
        <end position="26"/>
    </location>
</feature>
<reference evidence="12" key="3">
    <citation type="submission" date="2025-09" db="UniProtKB">
        <authorList>
            <consortium name="Ensembl"/>
        </authorList>
    </citation>
    <scope>IDENTIFICATION</scope>
</reference>
<accession>A0AAY5KRE0</accession>
<evidence type="ECO:0000256" key="2">
    <source>
        <dbReference type="ARBA" id="ARBA00022723"/>
    </source>
</evidence>
<keyword evidence="4 9" id="KW-0863">Zinc-finger</keyword>
<dbReference type="InterPro" id="IPR036236">
    <property type="entry name" value="Znf_C2H2_sf"/>
</dbReference>
<keyword evidence="5" id="KW-0862">Zinc</keyword>
<evidence type="ECO:0000256" key="6">
    <source>
        <dbReference type="ARBA" id="ARBA00023015"/>
    </source>
</evidence>
<reference evidence="12 13" key="1">
    <citation type="submission" date="2020-02" db="EMBL/GenBank/DDBJ databases">
        <title>Esox lucius (northern pike) genome, fEsoLuc1, primary haplotype.</title>
        <authorList>
            <person name="Myers G."/>
            <person name="Karagic N."/>
            <person name="Meyer A."/>
            <person name="Pippel M."/>
            <person name="Reichard M."/>
            <person name="Winkler S."/>
            <person name="Tracey A."/>
            <person name="Sims Y."/>
            <person name="Howe K."/>
            <person name="Rhie A."/>
            <person name="Formenti G."/>
            <person name="Durbin R."/>
            <person name="Fedrigo O."/>
            <person name="Jarvis E.D."/>
        </authorList>
    </citation>
    <scope>NUCLEOTIDE SEQUENCE [LARGE SCALE GENOMIC DNA]</scope>
</reference>
<dbReference type="Ensembl" id="ENSELUT00000096177.1">
    <property type="protein sequence ID" value="ENSELUP00000091723.1"/>
    <property type="gene ID" value="ENSELUG00000040373.1"/>
</dbReference>
<dbReference type="InterPro" id="IPR050636">
    <property type="entry name" value="C2H2-ZF_domain-containing"/>
</dbReference>
<organism evidence="12 13">
    <name type="scientific">Esox lucius</name>
    <name type="common">Northern pike</name>
    <dbReference type="NCBI Taxonomy" id="8010"/>
    <lineage>
        <taxon>Eukaryota</taxon>
        <taxon>Metazoa</taxon>
        <taxon>Chordata</taxon>
        <taxon>Craniata</taxon>
        <taxon>Vertebrata</taxon>
        <taxon>Euteleostomi</taxon>
        <taxon>Actinopterygii</taxon>
        <taxon>Neopterygii</taxon>
        <taxon>Teleostei</taxon>
        <taxon>Protacanthopterygii</taxon>
        <taxon>Esociformes</taxon>
        <taxon>Esocidae</taxon>
        <taxon>Esox</taxon>
    </lineage>
</organism>
<dbReference type="PROSITE" id="PS00028">
    <property type="entry name" value="ZINC_FINGER_C2H2_1"/>
    <property type="match status" value="2"/>
</dbReference>
<proteinExistence type="predicted"/>
<dbReference type="InterPro" id="IPR013087">
    <property type="entry name" value="Znf_C2H2_type"/>
</dbReference>
<name>A0AAY5KRE0_ESOLU</name>
<evidence type="ECO:0000256" key="9">
    <source>
        <dbReference type="PROSITE-ProRule" id="PRU00042"/>
    </source>
</evidence>
<protein>
    <recommendedName>
        <fullName evidence="11">C2H2-type domain-containing protein</fullName>
    </recommendedName>
</protein>
<keyword evidence="7" id="KW-0804">Transcription</keyword>
<dbReference type="FunFam" id="3.30.160.60:FF:000624">
    <property type="entry name" value="zinc finger protein 697"/>
    <property type="match status" value="1"/>
</dbReference>
<evidence type="ECO:0000256" key="1">
    <source>
        <dbReference type="ARBA" id="ARBA00004123"/>
    </source>
</evidence>
<dbReference type="SUPFAM" id="SSF57667">
    <property type="entry name" value="beta-beta-alpha zinc fingers"/>
    <property type="match status" value="1"/>
</dbReference>